<keyword evidence="1" id="KW-0813">Transport</keyword>
<dbReference type="GO" id="GO:0009279">
    <property type="term" value="C:cell outer membrane"/>
    <property type="evidence" value="ECO:0007669"/>
    <property type="project" value="UniProtKB-SubCell"/>
</dbReference>
<dbReference type="RefSeq" id="WP_055298918.1">
    <property type="nucleotide sequence ID" value="NZ_CZAP01000003.1"/>
</dbReference>
<evidence type="ECO:0000313" key="5">
    <source>
        <dbReference type="Proteomes" id="UP000095576"/>
    </source>
</evidence>
<feature type="signal peptide" evidence="2">
    <location>
        <begin position="1"/>
        <end position="36"/>
    </location>
</feature>
<dbReference type="FunFam" id="2.170.130.10:FF:000003">
    <property type="entry name" value="SusC/RagA family TonB-linked outer membrane protein"/>
    <property type="match status" value="1"/>
</dbReference>
<keyword evidence="1" id="KW-0998">Cell outer membrane</keyword>
<evidence type="ECO:0000259" key="3">
    <source>
        <dbReference type="Pfam" id="PF07715"/>
    </source>
</evidence>
<dbReference type="Gene3D" id="2.60.40.1120">
    <property type="entry name" value="Carboxypeptidase-like, regulatory domain"/>
    <property type="match status" value="1"/>
</dbReference>
<dbReference type="SUPFAM" id="SSF49464">
    <property type="entry name" value="Carboxypeptidase regulatory domain-like"/>
    <property type="match status" value="1"/>
</dbReference>
<feature type="domain" description="TonB-dependent receptor plug" evidence="3">
    <location>
        <begin position="141"/>
        <end position="249"/>
    </location>
</feature>
<name>A0A174KL11_BACT4</name>
<keyword evidence="1" id="KW-0472">Membrane</keyword>
<accession>A0A174KL11</accession>
<keyword evidence="2" id="KW-0732">Signal</keyword>
<dbReference type="NCBIfam" id="TIGR04056">
    <property type="entry name" value="OMP_RagA_SusC"/>
    <property type="match status" value="1"/>
</dbReference>
<dbReference type="Pfam" id="PF07715">
    <property type="entry name" value="Plug"/>
    <property type="match status" value="1"/>
</dbReference>
<dbReference type="EMBL" id="CZAP01000003">
    <property type="protein sequence ID" value="CUP12683.1"/>
    <property type="molecule type" value="Genomic_DNA"/>
</dbReference>
<proteinExistence type="inferred from homology"/>
<evidence type="ECO:0000256" key="2">
    <source>
        <dbReference type="SAM" id="SignalP"/>
    </source>
</evidence>
<gene>
    <name evidence="4" type="ORF">ERS852511_01187</name>
</gene>
<dbReference type="Pfam" id="PF13715">
    <property type="entry name" value="CarbopepD_reg_2"/>
    <property type="match status" value="1"/>
</dbReference>
<evidence type="ECO:0000313" key="4">
    <source>
        <dbReference type="EMBL" id="CUP12683.1"/>
    </source>
</evidence>
<keyword evidence="1" id="KW-0812">Transmembrane</keyword>
<organism evidence="4 5">
    <name type="scientific">Bacteroides thetaiotaomicron</name>
    <dbReference type="NCBI Taxonomy" id="818"/>
    <lineage>
        <taxon>Bacteria</taxon>
        <taxon>Pseudomonadati</taxon>
        <taxon>Bacteroidota</taxon>
        <taxon>Bacteroidia</taxon>
        <taxon>Bacteroidales</taxon>
        <taxon>Bacteroidaceae</taxon>
        <taxon>Bacteroides</taxon>
    </lineage>
</organism>
<dbReference type="PROSITE" id="PS52016">
    <property type="entry name" value="TONB_DEPENDENT_REC_3"/>
    <property type="match status" value="1"/>
</dbReference>
<dbReference type="FunFam" id="2.60.40.1120:FF:000003">
    <property type="entry name" value="Outer membrane protein Omp121"/>
    <property type="match status" value="1"/>
</dbReference>
<dbReference type="InterPro" id="IPR023996">
    <property type="entry name" value="TonB-dep_OMP_SusC/RagA"/>
</dbReference>
<comment type="similarity">
    <text evidence="1">Belongs to the TonB-dependent receptor family.</text>
</comment>
<evidence type="ECO:0000256" key="1">
    <source>
        <dbReference type="PROSITE-ProRule" id="PRU01360"/>
    </source>
</evidence>
<dbReference type="Gene3D" id="2.170.130.10">
    <property type="entry name" value="TonB-dependent receptor, plug domain"/>
    <property type="match status" value="1"/>
</dbReference>
<dbReference type="Proteomes" id="UP000095576">
    <property type="component" value="Unassembled WGS sequence"/>
</dbReference>
<reference evidence="4 5" key="1">
    <citation type="submission" date="2015-09" db="EMBL/GenBank/DDBJ databases">
        <authorList>
            <consortium name="Pathogen Informatics"/>
        </authorList>
    </citation>
    <scope>NUCLEOTIDE SEQUENCE [LARGE SCALE GENOMIC DNA]</scope>
    <source>
        <strain evidence="4 5">2789STDY5834899</strain>
    </source>
</reference>
<sequence>MKTKTRDLSACLKRRLWIAGVCLATFSFLSVSVVYAADDIQTVQQQKKGMTIKGKVLGTDGEPIIGASVLVKGSTTGVVTDLDGNYTLANVSKGAILEFSYVGYVKLTKTVGSETTINAILYEDSQMLEGVEVVAFGTQKKESVIGAISTVKVAELKTPSSNLTNALAGRIAGVISYQRTGEPGVDDASFFVRGVTTFGYKKDPLILIDGIELTSTDLARLQPDDIASFSIMKDATATALYGARGANGVILVKTKEGQKGKARLSLRVENSISAPTQEIELADPVTYMRLHNEAYLTRNPLAPLMYSEEKIDNTVPGSGSVIYPATDWRKELLKDFTMNQRVNLNITGGGDVARYYVAASYSQDNGILEVDKNSNFNNNIKQRVYTLRSNVNINATKTTELIVRLSGVFDDYNGPLYGGSAMYNLIMKSNPVLFPAKYPKDEAHAYTKHTLFGNAENGQYLNPYAEMVRGYKESGRSNLSAQFEVKQDLKFLTEGLSARLLFNTSRISSYDVSRKLNPYYYKMTNYDYLTGDYAIDIINPDEGSEYLIYDPGGKSITANMYIEAALNYNRDFGKHGVGGLLVYQLRNNLQPNAGSLQASLPYRNVGLSGRFTYAYNNRYFAEFNFGYNGSERFHKSKRFGFFPSAGLAWVVSNESFWDPFKSVVSKLKLRASYGIVGNDAIGSGRFLYLSDINMNDSKYGANFGYNFDYHRDGISVKRYSDPEITWEKSAKTNFALEFTLFDDLNVTAEYYTERRKSILQQRASIPASMGLWVQPYANLGEAKGSGVDLSLDYNKYFANKSWLQLRGNFTYATSEYMVYEDYEYPGAWWKQKVGYPTNQTWGYIAEGLFVDDNEVANSPVQFGEYGAGDIKYRDVNKDGKITDLDQVPIGYPKEPEIVYGFGASYGYKNWDISVFFQGLARESFWIDYNNVSPYFNTVDTKVVGNRVGHNALAKFIADSHWSEDNRDAYAVWPRLSPTSIENNSKTSTWFMRDGSFLRLKQLEIGYTIPEKVTNKVGIKNLRFYVTGNNLLCFSKFKLWDPEMAGAGLGYPVQRVYNVGLNLTF</sequence>
<dbReference type="InterPro" id="IPR023997">
    <property type="entry name" value="TonB-dep_OMP_SusC/RagA_CS"/>
</dbReference>
<dbReference type="InterPro" id="IPR008969">
    <property type="entry name" value="CarboxyPept-like_regulatory"/>
</dbReference>
<dbReference type="InterPro" id="IPR012910">
    <property type="entry name" value="Plug_dom"/>
</dbReference>
<dbReference type="NCBIfam" id="TIGR04057">
    <property type="entry name" value="SusC_RagA_signa"/>
    <property type="match status" value="1"/>
</dbReference>
<protein>
    <submittedName>
        <fullName evidence="4">Putative outer membrane protein</fullName>
    </submittedName>
</protein>
<dbReference type="SUPFAM" id="SSF56935">
    <property type="entry name" value="Porins"/>
    <property type="match status" value="1"/>
</dbReference>
<keyword evidence="1" id="KW-1134">Transmembrane beta strand</keyword>
<dbReference type="InterPro" id="IPR039426">
    <property type="entry name" value="TonB-dep_rcpt-like"/>
</dbReference>
<dbReference type="AlphaFoldDB" id="A0A174KL11"/>
<comment type="subcellular location">
    <subcellularLocation>
        <location evidence="1">Cell outer membrane</location>
        <topology evidence="1">Multi-pass membrane protein</topology>
    </subcellularLocation>
</comment>
<feature type="chain" id="PRO_5008026209" evidence="2">
    <location>
        <begin position="37"/>
        <end position="1064"/>
    </location>
</feature>
<dbReference type="InterPro" id="IPR037066">
    <property type="entry name" value="Plug_dom_sf"/>
</dbReference>